<keyword evidence="6" id="KW-0472">Membrane</keyword>
<organism evidence="7 8">
    <name type="scientific">Lophiostoma macrostomum CBS 122681</name>
    <dbReference type="NCBI Taxonomy" id="1314788"/>
    <lineage>
        <taxon>Eukaryota</taxon>
        <taxon>Fungi</taxon>
        <taxon>Dikarya</taxon>
        <taxon>Ascomycota</taxon>
        <taxon>Pezizomycotina</taxon>
        <taxon>Dothideomycetes</taxon>
        <taxon>Pleosporomycetidae</taxon>
        <taxon>Pleosporales</taxon>
        <taxon>Lophiostomataceae</taxon>
        <taxon>Lophiostoma</taxon>
    </lineage>
</organism>
<dbReference type="PANTHER" id="PTHR23033:SF47">
    <property type="entry name" value="APPLE DOMAIN-CONTAINING PROTEIN-RELATED"/>
    <property type="match status" value="1"/>
</dbReference>
<dbReference type="EMBL" id="MU004311">
    <property type="protein sequence ID" value="KAF2658925.1"/>
    <property type="molecule type" value="Genomic_DNA"/>
</dbReference>
<dbReference type="InterPro" id="IPR026050">
    <property type="entry name" value="C1GALT1/C1GALT1_chp1"/>
</dbReference>
<dbReference type="PANTHER" id="PTHR23033">
    <property type="entry name" value="BETA1,3-GALACTOSYLTRANSFERASE"/>
    <property type="match status" value="1"/>
</dbReference>
<comment type="subcellular location">
    <subcellularLocation>
        <location evidence="1">Membrane</location>
        <topology evidence="1">Single-pass type II membrane protein</topology>
    </subcellularLocation>
</comment>
<comment type="similarity">
    <text evidence="2">Belongs to the glycosyltransferase 31 family. Beta3-Gal-T subfamily.</text>
</comment>
<keyword evidence="7" id="KW-0808">Transferase</keyword>
<dbReference type="OrthoDB" id="414175at2759"/>
<name>A0A6A6TG22_9PLEO</name>
<feature type="non-terminal residue" evidence="7">
    <location>
        <position position="378"/>
    </location>
</feature>
<sequence length="378" mass="43577">CAHFSSAKNVFVVIKTGATEIHKKLPIHFKTTLRCIPHFAIYSDMNETINNYKVHDILESISPETKTESDDFTLYHRLHDSKVQSSEKLGGSWNEDDKKKAWALDKWKFLPIMAEAYETRPEAAWFVFLETDTAILWSNLFLWLQQLDARKHEPLYLGGQTWAGDVMFAHGGSGWIMTNSAVQRVADKWRKEQEALEKMTMSEWAGDKLLSMVLKSVGVDLTQSWPIIQGETPFTLDYTVRHWCMPVVTYHHVDEEWVKNIADFEESVLKQTGVAIRHRDAFEWFVQPNLAAEKQDWDSISQDEKKDHFNNTDECRRACENKPSCLQWSFELGKCKTGTVIRLGSVNNQGVVSGWMMDRIAAFKNAQPDPCPENNWIV</sequence>
<evidence type="ECO:0000313" key="7">
    <source>
        <dbReference type="EMBL" id="KAF2658925.1"/>
    </source>
</evidence>
<evidence type="ECO:0000256" key="6">
    <source>
        <dbReference type="ARBA" id="ARBA00023136"/>
    </source>
</evidence>
<dbReference type="Gene3D" id="3.50.4.10">
    <property type="entry name" value="Hepatocyte Growth Factor"/>
    <property type="match status" value="1"/>
</dbReference>
<evidence type="ECO:0000256" key="3">
    <source>
        <dbReference type="ARBA" id="ARBA00022692"/>
    </source>
</evidence>
<keyword evidence="8" id="KW-1185">Reference proteome</keyword>
<evidence type="ECO:0000256" key="5">
    <source>
        <dbReference type="ARBA" id="ARBA00022989"/>
    </source>
</evidence>
<accession>A0A6A6TG22</accession>
<evidence type="ECO:0000256" key="2">
    <source>
        <dbReference type="ARBA" id="ARBA00006462"/>
    </source>
</evidence>
<dbReference type="AlphaFoldDB" id="A0A6A6TG22"/>
<protein>
    <submittedName>
        <fullName evidence="7">Glycosyltransferase family 31 protein</fullName>
    </submittedName>
</protein>
<reference evidence="7" key="1">
    <citation type="journal article" date="2020" name="Stud. Mycol.">
        <title>101 Dothideomycetes genomes: a test case for predicting lifestyles and emergence of pathogens.</title>
        <authorList>
            <person name="Haridas S."/>
            <person name="Albert R."/>
            <person name="Binder M."/>
            <person name="Bloem J."/>
            <person name="Labutti K."/>
            <person name="Salamov A."/>
            <person name="Andreopoulos B."/>
            <person name="Baker S."/>
            <person name="Barry K."/>
            <person name="Bills G."/>
            <person name="Bluhm B."/>
            <person name="Cannon C."/>
            <person name="Castanera R."/>
            <person name="Culley D."/>
            <person name="Daum C."/>
            <person name="Ezra D."/>
            <person name="Gonzalez J."/>
            <person name="Henrissat B."/>
            <person name="Kuo A."/>
            <person name="Liang C."/>
            <person name="Lipzen A."/>
            <person name="Lutzoni F."/>
            <person name="Magnuson J."/>
            <person name="Mondo S."/>
            <person name="Nolan M."/>
            <person name="Ohm R."/>
            <person name="Pangilinan J."/>
            <person name="Park H.-J."/>
            <person name="Ramirez L."/>
            <person name="Alfaro M."/>
            <person name="Sun H."/>
            <person name="Tritt A."/>
            <person name="Yoshinaga Y."/>
            <person name="Zwiers L.-H."/>
            <person name="Turgeon B."/>
            <person name="Goodwin S."/>
            <person name="Spatafora J."/>
            <person name="Crous P."/>
            <person name="Grigoriev I."/>
        </authorList>
    </citation>
    <scope>NUCLEOTIDE SEQUENCE</scope>
    <source>
        <strain evidence="7">CBS 122681</strain>
    </source>
</reference>
<evidence type="ECO:0000256" key="4">
    <source>
        <dbReference type="ARBA" id="ARBA00022968"/>
    </source>
</evidence>
<keyword evidence="5" id="KW-1133">Transmembrane helix</keyword>
<keyword evidence="4" id="KW-0735">Signal-anchor</keyword>
<gene>
    <name evidence="7" type="ORF">K491DRAFT_551512</name>
</gene>
<dbReference type="Gene3D" id="3.90.550.50">
    <property type="match status" value="1"/>
</dbReference>
<keyword evidence="3" id="KW-0812">Transmembrane</keyword>
<dbReference type="GO" id="GO:0016020">
    <property type="term" value="C:membrane"/>
    <property type="evidence" value="ECO:0007669"/>
    <property type="project" value="UniProtKB-SubCell"/>
</dbReference>
<proteinExistence type="inferred from homology"/>
<evidence type="ECO:0000313" key="8">
    <source>
        <dbReference type="Proteomes" id="UP000799324"/>
    </source>
</evidence>
<evidence type="ECO:0000256" key="1">
    <source>
        <dbReference type="ARBA" id="ARBA00004606"/>
    </source>
</evidence>
<dbReference type="GO" id="GO:0016740">
    <property type="term" value="F:transferase activity"/>
    <property type="evidence" value="ECO:0007669"/>
    <property type="project" value="UniProtKB-KW"/>
</dbReference>
<dbReference type="Proteomes" id="UP000799324">
    <property type="component" value="Unassembled WGS sequence"/>
</dbReference>
<feature type="non-terminal residue" evidence="7">
    <location>
        <position position="1"/>
    </location>
</feature>